<evidence type="ECO:0000256" key="10">
    <source>
        <dbReference type="ARBA" id="ARBA00049252"/>
    </source>
</evidence>
<evidence type="ECO:0000256" key="1">
    <source>
        <dbReference type="ARBA" id="ARBA00001947"/>
    </source>
</evidence>
<keyword evidence="8 13" id="KW-0862">Zinc</keyword>
<dbReference type="PANTHER" id="PTHR11644:SF2">
    <property type="entry name" value="CYTIDINE DEAMINASE"/>
    <property type="match status" value="1"/>
</dbReference>
<dbReference type="Gene3D" id="3.40.140.10">
    <property type="entry name" value="Cytidine Deaminase, domain 2"/>
    <property type="match status" value="1"/>
</dbReference>
<dbReference type="OrthoDB" id="9795347at2"/>
<evidence type="ECO:0000256" key="6">
    <source>
        <dbReference type="ARBA" id="ARBA00022723"/>
    </source>
</evidence>
<dbReference type="InterPro" id="IPR016192">
    <property type="entry name" value="APOBEC/CMP_deaminase_Zn-bd"/>
</dbReference>
<dbReference type="EC" id="3.5.4.5" evidence="4 14"/>
<accession>W8GJ08</accession>
<feature type="binding site" evidence="13">
    <location>
        <position position="90"/>
    </location>
    <ligand>
        <name>Zn(2+)</name>
        <dbReference type="ChEBI" id="CHEBI:29105"/>
        <note>catalytic</note>
    </ligand>
</feature>
<evidence type="ECO:0000259" key="15">
    <source>
        <dbReference type="PROSITE" id="PS51747"/>
    </source>
</evidence>
<dbReference type="InterPro" id="IPR016193">
    <property type="entry name" value="Cytidine_deaminase-like"/>
</dbReference>
<dbReference type="Proteomes" id="UP000019450">
    <property type="component" value="Chromosome"/>
</dbReference>
<comment type="catalytic activity">
    <reaction evidence="10 14">
        <text>2'-deoxycytidine + H2O + H(+) = 2'-deoxyuridine + NH4(+)</text>
        <dbReference type="Rhea" id="RHEA:13433"/>
        <dbReference type="ChEBI" id="CHEBI:15377"/>
        <dbReference type="ChEBI" id="CHEBI:15378"/>
        <dbReference type="ChEBI" id="CHEBI:15698"/>
        <dbReference type="ChEBI" id="CHEBI:16450"/>
        <dbReference type="ChEBI" id="CHEBI:28938"/>
        <dbReference type="EC" id="3.5.4.5"/>
    </reaction>
</comment>
<dbReference type="HOGENOM" id="CLU_097262_1_2_14"/>
<evidence type="ECO:0000256" key="12">
    <source>
        <dbReference type="PIRSR" id="PIRSR606262-1"/>
    </source>
</evidence>
<dbReference type="GO" id="GO:0008270">
    <property type="term" value="F:zinc ion binding"/>
    <property type="evidence" value="ECO:0007669"/>
    <property type="project" value="UniProtKB-UniRule"/>
</dbReference>
<organism evidence="16 17">
    <name type="scientific">Candidatus Hepatoplasma crinochetorum Av</name>
    <dbReference type="NCBI Taxonomy" id="1427984"/>
    <lineage>
        <taxon>Bacteria</taxon>
        <taxon>Bacillati</taxon>
        <taxon>Mycoplasmatota</taxon>
        <taxon>Mollicutes</taxon>
        <taxon>Candidatus Hepatoplasmataceae</taxon>
        <taxon>Candidatus Hepatoplasma</taxon>
    </lineage>
</organism>
<comment type="function">
    <text evidence="2 14">This enzyme scavenges exogenous and endogenous cytidine and 2'-deoxycytidine for UMP synthesis.</text>
</comment>
<dbReference type="PROSITE" id="PS00903">
    <property type="entry name" value="CYT_DCMP_DEAMINASES_1"/>
    <property type="match status" value="1"/>
</dbReference>
<reference evidence="16 17" key="1">
    <citation type="journal article" date="2014" name="Genome Biol. Evol.">
        <title>Phylogenomics of "Candidatus Hepatoplasma crinochetorum," a Lineage of Mollicutes Associated with Noninsect Arthropods.</title>
        <authorList>
            <person name="Leclercq S."/>
            <person name="Dittmer J."/>
            <person name="Bouchon D."/>
            <person name="Cordaux R."/>
        </authorList>
    </citation>
    <scope>NUCLEOTIDE SEQUENCE [LARGE SCALE GENOMIC DNA]</scope>
    <source>
        <strain evidence="16 17">Av</strain>
    </source>
</reference>
<dbReference type="InterPro" id="IPR050202">
    <property type="entry name" value="Cyt/Deoxycyt_deaminase"/>
</dbReference>
<evidence type="ECO:0000256" key="7">
    <source>
        <dbReference type="ARBA" id="ARBA00022801"/>
    </source>
</evidence>
<dbReference type="AlphaFoldDB" id="W8GJ08"/>
<evidence type="ECO:0000256" key="11">
    <source>
        <dbReference type="ARBA" id="ARBA00049558"/>
    </source>
</evidence>
<feature type="domain" description="CMP/dCMP-type deaminase" evidence="15">
    <location>
        <begin position="1"/>
        <end position="129"/>
    </location>
</feature>
<dbReference type="GO" id="GO:0042802">
    <property type="term" value="F:identical protein binding"/>
    <property type="evidence" value="ECO:0007669"/>
    <property type="project" value="UniProtKB-ARBA"/>
</dbReference>
<dbReference type="PROSITE" id="PS51747">
    <property type="entry name" value="CYT_DCMP_DEAMINASES_2"/>
    <property type="match status" value="1"/>
</dbReference>
<evidence type="ECO:0000256" key="3">
    <source>
        <dbReference type="ARBA" id="ARBA00006576"/>
    </source>
</evidence>
<keyword evidence="17" id="KW-1185">Reference proteome</keyword>
<dbReference type="NCBIfam" id="TIGR01354">
    <property type="entry name" value="cyt_deam_tetra"/>
    <property type="match status" value="1"/>
</dbReference>
<evidence type="ECO:0000256" key="13">
    <source>
        <dbReference type="PIRSR" id="PIRSR606262-3"/>
    </source>
</evidence>
<dbReference type="CDD" id="cd01283">
    <property type="entry name" value="cytidine_deaminase"/>
    <property type="match status" value="1"/>
</dbReference>
<comment type="catalytic activity">
    <reaction evidence="11 14">
        <text>cytidine + H2O + H(+) = uridine + NH4(+)</text>
        <dbReference type="Rhea" id="RHEA:16069"/>
        <dbReference type="ChEBI" id="CHEBI:15377"/>
        <dbReference type="ChEBI" id="CHEBI:15378"/>
        <dbReference type="ChEBI" id="CHEBI:16704"/>
        <dbReference type="ChEBI" id="CHEBI:17562"/>
        <dbReference type="ChEBI" id="CHEBI:28938"/>
        <dbReference type="EC" id="3.5.4.5"/>
    </reaction>
</comment>
<dbReference type="InterPro" id="IPR002125">
    <property type="entry name" value="CMP_dCMP_dom"/>
</dbReference>
<proteinExistence type="inferred from homology"/>
<dbReference type="GO" id="GO:0055086">
    <property type="term" value="P:nucleobase-containing small molecule metabolic process"/>
    <property type="evidence" value="ECO:0007669"/>
    <property type="project" value="UniProtKB-ARBA"/>
</dbReference>
<dbReference type="GO" id="GO:0005829">
    <property type="term" value="C:cytosol"/>
    <property type="evidence" value="ECO:0007669"/>
    <property type="project" value="TreeGrafter"/>
</dbReference>
<dbReference type="GO" id="GO:0004126">
    <property type="term" value="F:cytidine deaminase activity"/>
    <property type="evidence" value="ECO:0007669"/>
    <property type="project" value="UniProtKB-UniRule"/>
</dbReference>
<keyword evidence="7 14" id="KW-0378">Hydrolase</keyword>
<evidence type="ECO:0000256" key="2">
    <source>
        <dbReference type="ARBA" id="ARBA00003949"/>
    </source>
</evidence>
<evidence type="ECO:0000256" key="5">
    <source>
        <dbReference type="ARBA" id="ARBA00018266"/>
    </source>
</evidence>
<evidence type="ECO:0000256" key="4">
    <source>
        <dbReference type="ARBA" id="ARBA00012783"/>
    </source>
</evidence>
<sequence length="131" mass="14963">MFEKLQKLLKNSYSPYSNFKVAAIIKTKNGKEYKGVNIESAAFSNTICAERNAIFNAITEGVIWGDIREIHLLSKSNNNSNEFTTPCGSCRQVINESSNNKAIVYIYNFKKEIKKFTINQLLPYSFKSKDF</sequence>
<dbReference type="STRING" id="1427984.X271_00118"/>
<comment type="similarity">
    <text evidence="3 14">Belongs to the cytidine and deoxycytidylate deaminase family.</text>
</comment>
<dbReference type="PANTHER" id="PTHR11644">
    <property type="entry name" value="CYTIDINE DEAMINASE"/>
    <property type="match status" value="1"/>
</dbReference>
<feature type="binding site" evidence="13">
    <location>
        <position position="48"/>
    </location>
    <ligand>
        <name>Zn(2+)</name>
        <dbReference type="ChEBI" id="CHEBI:29105"/>
        <note>catalytic</note>
    </ligand>
</feature>
<dbReference type="KEGG" id="hcr:X271_00118"/>
<dbReference type="InterPro" id="IPR006262">
    <property type="entry name" value="Cyt_deam_tetra"/>
</dbReference>
<dbReference type="eggNOG" id="COG0295">
    <property type="taxonomic scope" value="Bacteria"/>
</dbReference>
<gene>
    <name evidence="16" type="primary">cdd</name>
    <name evidence="16" type="ORF">X271_00118</name>
</gene>
<evidence type="ECO:0000256" key="9">
    <source>
        <dbReference type="ARBA" id="ARBA00032005"/>
    </source>
</evidence>
<dbReference type="EMBL" id="CP006932">
    <property type="protein sequence ID" value="AHK22227.1"/>
    <property type="molecule type" value="Genomic_DNA"/>
</dbReference>
<dbReference type="NCBIfam" id="NF004064">
    <property type="entry name" value="PRK05578.1"/>
    <property type="match status" value="1"/>
</dbReference>
<evidence type="ECO:0000256" key="14">
    <source>
        <dbReference type="RuleBase" id="RU364006"/>
    </source>
</evidence>
<protein>
    <recommendedName>
        <fullName evidence="5 14">Cytidine deaminase</fullName>
        <ecNumber evidence="4 14">3.5.4.5</ecNumber>
    </recommendedName>
    <alternativeName>
        <fullName evidence="9 14">Cytidine aminohydrolase</fullName>
    </alternativeName>
</protein>
<evidence type="ECO:0000313" key="16">
    <source>
        <dbReference type="EMBL" id="AHK22227.1"/>
    </source>
</evidence>
<dbReference type="GO" id="GO:0072527">
    <property type="term" value="P:pyrimidine-containing compound metabolic process"/>
    <property type="evidence" value="ECO:0007669"/>
    <property type="project" value="UniProtKB-ARBA"/>
</dbReference>
<evidence type="ECO:0000256" key="8">
    <source>
        <dbReference type="ARBA" id="ARBA00022833"/>
    </source>
</evidence>
<dbReference type="SUPFAM" id="SSF53927">
    <property type="entry name" value="Cytidine deaminase-like"/>
    <property type="match status" value="1"/>
</dbReference>
<dbReference type="PATRIC" id="fig|1427984.3.peg.107"/>
<feature type="binding site" evidence="13">
    <location>
        <position position="87"/>
    </location>
    <ligand>
        <name>Zn(2+)</name>
        <dbReference type="ChEBI" id="CHEBI:29105"/>
        <note>catalytic</note>
    </ligand>
</feature>
<dbReference type="Pfam" id="PF00383">
    <property type="entry name" value="dCMP_cyt_deam_1"/>
    <property type="match status" value="1"/>
</dbReference>
<feature type="active site" description="Proton donor" evidence="12">
    <location>
        <position position="50"/>
    </location>
</feature>
<evidence type="ECO:0000313" key="17">
    <source>
        <dbReference type="Proteomes" id="UP000019450"/>
    </source>
</evidence>
<comment type="cofactor">
    <cofactor evidence="1 13 14">
        <name>Zn(2+)</name>
        <dbReference type="ChEBI" id="CHEBI:29105"/>
    </cofactor>
</comment>
<name>W8GJ08_9MOLU</name>
<dbReference type="RefSeq" id="WP_025208528.1">
    <property type="nucleotide sequence ID" value="NZ_CP006932.1"/>
</dbReference>
<keyword evidence="6 13" id="KW-0479">Metal-binding</keyword>